<dbReference type="EMBL" id="JASWJB010000234">
    <property type="protein sequence ID" value="KAK2592982.1"/>
    <property type="molecule type" value="Genomic_DNA"/>
</dbReference>
<dbReference type="InterPro" id="IPR005828">
    <property type="entry name" value="MFS_sugar_transport-like"/>
</dbReference>
<evidence type="ECO:0000256" key="3">
    <source>
        <dbReference type="ARBA" id="ARBA00022448"/>
    </source>
</evidence>
<accession>A0AAJ0CI31</accession>
<organism evidence="9 10">
    <name type="scientific">Conoideocrella luteorostrata</name>
    <dbReference type="NCBI Taxonomy" id="1105319"/>
    <lineage>
        <taxon>Eukaryota</taxon>
        <taxon>Fungi</taxon>
        <taxon>Dikarya</taxon>
        <taxon>Ascomycota</taxon>
        <taxon>Pezizomycotina</taxon>
        <taxon>Sordariomycetes</taxon>
        <taxon>Hypocreomycetidae</taxon>
        <taxon>Hypocreales</taxon>
        <taxon>Clavicipitaceae</taxon>
        <taxon>Conoideocrella</taxon>
    </lineage>
</organism>
<dbReference type="PRINTS" id="PR00171">
    <property type="entry name" value="SUGRTRNSPORT"/>
</dbReference>
<evidence type="ECO:0000313" key="9">
    <source>
        <dbReference type="EMBL" id="KAK2592982.1"/>
    </source>
</evidence>
<evidence type="ECO:0000256" key="5">
    <source>
        <dbReference type="ARBA" id="ARBA00022989"/>
    </source>
</evidence>
<dbReference type="Pfam" id="PF00083">
    <property type="entry name" value="Sugar_tr"/>
    <property type="match status" value="1"/>
</dbReference>
<dbReference type="Gene3D" id="1.20.1250.20">
    <property type="entry name" value="MFS general substrate transporter like domains"/>
    <property type="match status" value="1"/>
</dbReference>
<proteinExistence type="inferred from homology"/>
<evidence type="ECO:0000256" key="2">
    <source>
        <dbReference type="ARBA" id="ARBA00010992"/>
    </source>
</evidence>
<dbReference type="GO" id="GO:0016020">
    <property type="term" value="C:membrane"/>
    <property type="evidence" value="ECO:0007669"/>
    <property type="project" value="UniProtKB-SubCell"/>
</dbReference>
<evidence type="ECO:0000256" key="1">
    <source>
        <dbReference type="ARBA" id="ARBA00004141"/>
    </source>
</evidence>
<feature type="transmembrane region" description="Helical" evidence="7">
    <location>
        <begin position="99"/>
        <end position="116"/>
    </location>
</feature>
<comment type="similarity">
    <text evidence="2">Belongs to the major facilitator superfamily. Sugar transporter (TC 2.A.1.1) family.</text>
</comment>
<dbReference type="Proteomes" id="UP001251528">
    <property type="component" value="Unassembled WGS sequence"/>
</dbReference>
<dbReference type="PROSITE" id="PS50850">
    <property type="entry name" value="MFS"/>
    <property type="match status" value="1"/>
</dbReference>
<keyword evidence="4 7" id="KW-0812">Transmembrane</keyword>
<evidence type="ECO:0000256" key="6">
    <source>
        <dbReference type="ARBA" id="ARBA00023136"/>
    </source>
</evidence>
<feature type="domain" description="Major facilitator superfamily (MFS) profile" evidence="8">
    <location>
        <begin position="1"/>
        <end position="128"/>
    </location>
</feature>
<feature type="transmembrane region" description="Helical" evidence="7">
    <location>
        <begin position="71"/>
        <end position="93"/>
    </location>
</feature>
<evidence type="ECO:0000313" key="10">
    <source>
        <dbReference type="Proteomes" id="UP001251528"/>
    </source>
</evidence>
<keyword evidence="10" id="KW-1185">Reference proteome</keyword>
<dbReference type="AlphaFoldDB" id="A0AAJ0CI31"/>
<dbReference type="InterPro" id="IPR020846">
    <property type="entry name" value="MFS_dom"/>
</dbReference>
<keyword evidence="3" id="KW-0813">Transport</keyword>
<name>A0AAJ0CI31_9HYPO</name>
<gene>
    <name evidence="9" type="ORF">QQS21_009310</name>
</gene>
<sequence length="128" mass="13566">MGGAFFGHDEGVISVTLFMEQFVQQFPEVSPEASGAGFKKGLMTAMIELGAFLGAMNQGWIANKFSRKWSILFAVGIFLIGSSIQTGAMSLGMLVGGRFIGGIGVGMLAMVPPLYISEIEIRGTLLVL</sequence>
<reference evidence="9" key="1">
    <citation type="submission" date="2023-06" db="EMBL/GenBank/DDBJ databases">
        <title>Conoideocrella luteorostrata (Hypocreales: Clavicipitaceae), a potential biocontrol fungus for elongate hemlock scale in United States Christmas tree production areas.</title>
        <authorList>
            <person name="Barrett H."/>
            <person name="Lovett B."/>
            <person name="Macias A.M."/>
            <person name="Stajich J.E."/>
            <person name="Kasson M.T."/>
        </authorList>
    </citation>
    <scope>NUCLEOTIDE SEQUENCE</scope>
    <source>
        <strain evidence="9">ARSEF 14590</strain>
    </source>
</reference>
<evidence type="ECO:0000256" key="7">
    <source>
        <dbReference type="SAM" id="Phobius"/>
    </source>
</evidence>
<dbReference type="InterPro" id="IPR050360">
    <property type="entry name" value="MFS_Sugar_Transporters"/>
</dbReference>
<evidence type="ECO:0000259" key="8">
    <source>
        <dbReference type="PROSITE" id="PS50850"/>
    </source>
</evidence>
<dbReference type="InterPro" id="IPR003663">
    <property type="entry name" value="Sugar/inositol_transpt"/>
</dbReference>
<dbReference type="GO" id="GO:0005351">
    <property type="term" value="F:carbohydrate:proton symporter activity"/>
    <property type="evidence" value="ECO:0007669"/>
    <property type="project" value="TreeGrafter"/>
</dbReference>
<dbReference type="PANTHER" id="PTHR48022">
    <property type="entry name" value="PLASTIDIC GLUCOSE TRANSPORTER 4"/>
    <property type="match status" value="1"/>
</dbReference>
<comment type="subcellular location">
    <subcellularLocation>
        <location evidence="1">Membrane</location>
        <topology evidence="1">Multi-pass membrane protein</topology>
    </subcellularLocation>
</comment>
<keyword evidence="5 7" id="KW-1133">Transmembrane helix</keyword>
<dbReference type="InterPro" id="IPR036259">
    <property type="entry name" value="MFS_trans_sf"/>
</dbReference>
<evidence type="ECO:0000256" key="4">
    <source>
        <dbReference type="ARBA" id="ARBA00022692"/>
    </source>
</evidence>
<dbReference type="SUPFAM" id="SSF103473">
    <property type="entry name" value="MFS general substrate transporter"/>
    <property type="match status" value="1"/>
</dbReference>
<protein>
    <recommendedName>
        <fullName evidence="8">Major facilitator superfamily (MFS) profile domain-containing protein</fullName>
    </recommendedName>
</protein>
<keyword evidence="6 7" id="KW-0472">Membrane</keyword>
<comment type="caution">
    <text evidence="9">The sequence shown here is derived from an EMBL/GenBank/DDBJ whole genome shotgun (WGS) entry which is preliminary data.</text>
</comment>
<dbReference type="PANTHER" id="PTHR48022:SF14">
    <property type="entry name" value="MAJOR FACILITATOR SUPERFAMILY (MFS) PROFILE DOMAIN-CONTAINING PROTEIN-RELATED"/>
    <property type="match status" value="1"/>
</dbReference>